<protein>
    <recommendedName>
        <fullName evidence="1">Methyltransferase domain-containing protein</fullName>
    </recommendedName>
</protein>
<dbReference type="STRING" id="33978.A6M13_08235"/>
<proteinExistence type="predicted"/>
<dbReference type="EMBL" id="MASJ01000002">
    <property type="protein sequence ID" value="OCS87949.1"/>
    <property type="molecule type" value="Genomic_DNA"/>
</dbReference>
<sequence length="198" mass="23744">MSDTQRDKQLNIETTGNQYGFPQMAHYHRYEPTPYEGLDILGDIYPLDNRSFVDIGCGKGRVPIYMYDRFRIPAVGIDMKEQYIEEAKQNKAAYLRKHPAKKHTVEFVYNYAQAYDILPTQDVFFFFNPFSVQIFMKFMANLFDSYAQHPRVMTIILYYPSHDYIEYMAQTPFTFVKEIRIQTLYKHNEHERFLIYEM</sequence>
<name>A0A1C0YLH3_9BACL</name>
<dbReference type="Proteomes" id="UP000093199">
    <property type="component" value="Unassembled WGS sequence"/>
</dbReference>
<evidence type="ECO:0000313" key="2">
    <source>
        <dbReference type="EMBL" id="OCS87949.1"/>
    </source>
</evidence>
<evidence type="ECO:0000313" key="3">
    <source>
        <dbReference type="Proteomes" id="UP000093199"/>
    </source>
</evidence>
<evidence type="ECO:0000259" key="1">
    <source>
        <dbReference type="Pfam" id="PF13847"/>
    </source>
</evidence>
<dbReference type="CDD" id="cd02440">
    <property type="entry name" value="AdoMet_MTases"/>
    <property type="match status" value="1"/>
</dbReference>
<dbReference type="AlphaFoldDB" id="A0A1C0YLH3"/>
<reference evidence="2 3" key="1">
    <citation type="submission" date="2016-07" db="EMBL/GenBank/DDBJ databases">
        <title>Caryophanon tenue genome sequencing.</title>
        <authorList>
            <person name="Verma A."/>
            <person name="Pal Y."/>
            <person name="Krishnamurthi S."/>
        </authorList>
    </citation>
    <scope>NUCLEOTIDE SEQUENCE [LARGE SCALE GENOMIC DNA]</scope>
    <source>
        <strain evidence="2 3">DSM 14152</strain>
    </source>
</reference>
<dbReference type="InterPro" id="IPR029063">
    <property type="entry name" value="SAM-dependent_MTases_sf"/>
</dbReference>
<feature type="domain" description="Methyltransferase" evidence="1">
    <location>
        <begin position="49"/>
        <end position="92"/>
    </location>
</feature>
<keyword evidence="3" id="KW-1185">Reference proteome</keyword>
<accession>A0A1C0YLH3</accession>
<dbReference type="SUPFAM" id="SSF53335">
    <property type="entry name" value="S-adenosyl-L-methionine-dependent methyltransferases"/>
    <property type="match status" value="1"/>
</dbReference>
<dbReference type="Gene3D" id="3.40.50.150">
    <property type="entry name" value="Vaccinia Virus protein VP39"/>
    <property type="match status" value="1"/>
</dbReference>
<dbReference type="OrthoDB" id="9780095at2"/>
<dbReference type="RefSeq" id="WP_066542754.1">
    <property type="nucleotide sequence ID" value="NZ_MASJ01000002.1"/>
</dbReference>
<dbReference type="Pfam" id="PF13847">
    <property type="entry name" value="Methyltransf_31"/>
    <property type="match status" value="1"/>
</dbReference>
<organism evidence="2 3">
    <name type="scientific">Caryophanon tenue</name>
    <dbReference type="NCBI Taxonomy" id="33978"/>
    <lineage>
        <taxon>Bacteria</taxon>
        <taxon>Bacillati</taxon>
        <taxon>Bacillota</taxon>
        <taxon>Bacilli</taxon>
        <taxon>Bacillales</taxon>
        <taxon>Caryophanaceae</taxon>
        <taxon>Caryophanon</taxon>
    </lineage>
</organism>
<gene>
    <name evidence="2" type="ORF">A6M13_08235</name>
</gene>
<dbReference type="InterPro" id="IPR025714">
    <property type="entry name" value="Methyltranfer_dom"/>
</dbReference>
<comment type="caution">
    <text evidence="2">The sequence shown here is derived from an EMBL/GenBank/DDBJ whole genome shotgun (WGS) entry which is preliminary data.</text>
</comment>